<comment type="caution">
    <text evidence="5">The sequence shown here is derived from an EMBL/GenBank/DDBJ whole genome shotgun (WGS) entry which is preliminary data.</text>
</comment>
<dbReference type="InterPro" id="IPR011990">
    <property type="entry name" value="TPR-like_helical_dom_sf"/>
</dbReference>
<gene>
    <name evidence="5" type="ORF">E2562_000825</name>
</gene>
<dbReference type="Pfam" id="PF12854">
    <property type="entry name" value="PPR_1"/>
    <property type="match status" value="3"/>
</dbReference>
<evidence type="ECO:0000313" key="6">
    <source>
        <dbReference type="Proteomes" id="UP000479710"/>
    </source>
</evidence>
<keyword evidence="3" id="KW-0809">Transit peptide</keyword>
<evidence type="ECO:0000256" key="1">
    <source>
        <dbReference type="ARBA" id="ARBA00007626"/>
    </source>
</evidence>
<evidence type="ECO:0000256" key="4">
    <source>
        <dbReference type="PROSITE-ProRule" id="PRU00708"/>
    </source>
</evidence>
<proteinExistence type="inferred from homology"/>
<evidence type="ECO:0008006" key="7">
    <source>
        <dbReference type="Google" id="ProtNLM"/>
    </source>
</evidence>
<organism evidence="5 6">
    <name type="scientific">Oryza meyeriana var. granulata</name>
    <dbReference type="NCBI Taxonomy" id="110450"/>
    <lineage>
        <taxon>Eukaryota</taxon>
        <taxon>Viridiplantae</taxon>
        <taxon>Streptophyta</taxon>
        <taxon>Embryophyta</taxon>
        <taxon>Tracheophyta</taxon>
        <taxon>Spermatophyta</taxon>
        <taxon>Magnoliopsida</taxon>
        <taxon>Liliopsida</taxon>
        <taxon>Poales</taxon>
        <taxon>Poaceae</taxon>
        <taxon>BOP clade</taxon>
        <taxon>Oryzoideae</taxon>
        <taxon>Oryzeae</taxon>
        <taxon>Oryzinae</taxon>
        <taxon>Oryza</taxon>
        <taxon>Oryza meyeriana</taxon>
    </lineage>
</organism>
<dbReference type="InterPro" id="IPR002885">
    <property type="entry name" value="PPR_rpt"/>
</dbReference>
<name>A0A6G1CZW0_9ORYZ</name>
<dbReference type="OrthoDB" id="185373at2759"/>
<keyword evidence="6" id="KW-1185">Reference proteome</keyword>
<keyword evidence="2" id="KW-0677">Repeat</keyword>
<evidence type="ECO:0000313" key="5">
    <source>
        <dbReference type="EMBL" id="KAF0905013.1"/>
    </source>
</evidence>
<dbReference type="NCBIfam" id="TIGR00756">
    <property type="entry name" value="PPR"/>
    <property type="match status" value="3"/>
</dbReference>
<feature type="repeat" description="PPR" evidence="4">
    <location>
        <begin position="212"/>
        <end position="246"/>
    </location>
</feature>
<evidence type="ECO:0000256" key="3">
    <source>
        <dbReference type="ARBA" id="ARBA00022946"/>
    </source>
</evidence>
<reference evidence="5 6" key="1">
    <citation type="submission" date="2019-11" db="EMBL/GenBank/DDBJ databases">
        <title>Whole genome sequence of Oryza granulata.</title>
        <authorList>
            <person name="Li W."/>
        </authorList>
    </citation>
    <scope>NUCLEOTIDE SEQUENCE [LARGE SCALE GENOMIC DNA]</scope>
    <source>
        <strain evidence="6">cv. Menghai</strain>
        <tissue evidence="5">Leaf</tissue>
    </source>
</reference>
<sequence length="343" mass="37066">MAMQLRPAAIASGRQARWVAEVARPDGAAAKLRVAHEEIHADVSPLFLAAGNGDATLVHALLASALPPDASIISRTHRLCFSGSGCEHGIFCGNPAIRVAGPTPHKVDEALQVWAEMTEMGVKPDTHGYSSFLIGLCDCGKYDLANVILQEITREKVPVEAMAYNMIMDGLCKEMRLDEAEKLLENKARQGSTPDNAQQVFEEMMKANVEPDIVTYNILASGFCKSGLVMEVFDLLDHMMDQGLEPNSLTYGIAIVGFCRGGNLSEAEVNIADEELSVEIRKENEAPVVESKVKNISDTNNDLANLFDPLAIEGLSAAVKESVVQGLEANQRLILFLKSTGTN</sequence>
<dbReference type="PANTHER" id="PTHR47941">
    <property type="entry name" value="PENTATRICOPEPTIDE REPEAT-CONTAINING PROTEIN 3, MITOCHONDRIAL"/>
    <property type="match status" value="1"/>
</dbReference>
<accession>A0A6G1CZW0</accession>
<feature type="repeat" description="PPR" evidence="4">
    <location>
        <begin position="160"/>
        <end position="194"/>
    </location>
</feature>
<dbReference type="Proteomes" id="UP000479710">
    <property type="component" value="Unassembled WGS sequence"/>
</dbReference>
<dbReference type="EMBL" id="SPHZ02000007">
    <property type="protein sequence ID" value="KAF0905013.1"/>
    <property type="molecule type" value="Genomic_DNA"/>
</dbReference>
<protein>
    <recommendedName>
        <fullName evidence="7">Pentacotripeptide-repeat region of PRORP domain-containing protein</fullName>
    </recommendedName>
</protein>
<comment type="similarity">
    <text evidence="1">Belongs to the PPR family. P subfamily.</text>
</comment>
<dbReference type="PROSITE" id="PS51375">
    <property type="entry name" value="PPR"/>
    <property type="match status" value="2"/>
</dbReference>
<dbReference type="AlphaFoldDB" id="A0A6G1CZW0"/>
<dbReference type="Gene3D" id="1.25.40.10">
    <property type="entry name" value="Tetratricopeptide repeat domain"/>
    <property type="match status" value="2"/>
</dbReference>
<evidence type="ECO:0000256" key="2">
    <source>
        <dbReference type="ARBA" id="ARBA00022737"/>
    </source>
</evidence>